<dbReference type="EMBL" id="CAJNNV010025265">
    <property type="protein sequence ID" value="CAE8613517.1"/>
    <property type="molecule type" value="Genomic_DNA"/>
</dbReference>
<gene>
    <name evidence="1" type="ORF">PGLA1383_LOCUS31278</name>
</gene>
<keyword evidence="2" id="KW-1185">Reference proteome</keyword>
<feature type="non-terminal residue" evidence="1">
    <location>
        <position position="131"/>
    </location>
</feature>
<proteinExistence type="predicted"/>
<protein>
    <submittedName>
        <fullName evidence="1">Uncharacterized protein</fullName>
    </submittedName>
</protein>
<sequence>ASSSGVAWGGVGSSILHPEAQAVRMENRFNDSMFESQAQSSLLSRSQSVPQVGPLSTFARAGGACIYLSSNSTYGSRFPTGLPRSKFGLNGRFTDAIQKSSVGISANGPDTKVAPLCRYMHGTSDWTNRMG</sequence>
<evidence type="ECO:0000313" key="2">
    <source>
        <dbReference type="Proteomes" id="UP000654075"/>
    </source>
</evidence>
<reference evidence="1" key="1">
    <citation type="submission" date="2021-02" db="EMBL/GenBank/DDBJ databases">
        <authorList>
            <person name="Dougan E. K."/>
            <person name="Rhodes N."/>
            <person name="Thang M."/>
            <person name="Chan C."/>
        </authorList>
    </citation>
    <scope>NUCLEOTIDE SEQUENCE</scope>
</reference>
<dbReference type="AlphaFoldDB" id="A0A813FN29"/>
<accession>A0A813FN29</accession>
<organism evidence="1 2">
    <name type="scientific">Polarella glacialis</name>
    <name type="common">Dinoflagellate</name>
    <dbReference type="NCBI Taxonomy" id="89957"/>
    <lineage>
        <taxon>Eukaryota</taxon>
        <taxon>Sar</taxon>
        <taxon>Alveolata</taxon>
        <taxon>Dinophyceae</taxon>
        <taxon>Suessiales</taxon>
        <taxon>Suessiaceae</taxon>
        <taxon>Polarella</taxon>
    </lineage>
</organism>
<dbReference type="Proteomes" id="UP000654075">
    <property type="component" value="Unassembled WGS sequence"/>
</dbReference>
<evidence type="ECO:0000313" key="1">
    <source>
        <dbReference type="EMBL" id="CAE8613517.1"/>
    </source>
</evidence>
<name>A0A813FN29_POLGL</name>
<comment type="caution">
    <text evidence="1">The sequence shown here is derived from an EMBL/GenBank/DDBJ whole genome shotgun (WGS) entry which is preliminary data.</text>
</comment>